<gene>
    <name evidence="2" type="ORF">UW23_C0031G0007</name>
</gene>
<accession>A0A0G1GK02</accession>
<protein>
    <recommendedName>
        <fullName evidence="4">DUF2157 domain-containing protein</fullName>
    </recommendedName>
</protein>
<evidence type="ECO:0000256" key="1">
    <source>
        <dbReference type="SAM" id="Phobius"/>
    </source>
</evidence>
<keyword evidence="1" id="KW-0472">Membrane</keyword>
<keyword evidence="1" id="KW-0812">Transmembrane</keyword>
<comment type="caution">
    <text evidence="2">The sequence shown here is derived from an EMBL/GenBank/DDBJ whole genome shotgun (WGS) entry which is preliminary data.</text>
</comment>
<feature type="transmembrane region" description="Helical" evidence="1">
    <location>
        <begin position="12"/>
        <end position="31"/>
    </location>
</feature>
<feature type="transmembrane region" description="Helical" evidence="1">
    <location>
        <begin position="79"/>
        <end position="105"/>
    </location>
</feature>
<dbReference type="AlphaFoldDB" id="A0A0G1GK02"/>
<sequence>MERKIHERKKRYGRLLVVAAINWALIGLMIWKVDPELIRDFFFPGSYLPMTLLLAGGIFWLLSILFMSSKRAARWTVGIMVFLFLRIWGLGSLLNASLIFGLLLISEIYLHKEKKRPAADSDITLNK</sequence>
<evidence type="ECO:0008006" key="4">
    <source>
        <dbReference type="Google" id="ProtNLM"/>
    </source>
</evidence>
<organism evidence="2 3">
    <name type="scientific">Candidatus Collierbacteria bacterium GW2011_GWA1_44_12</name>
    <dbReference type="NCBI Taxonomy" id="1618376"/>
    <lineage>
        <taxon>Bacteria</taxon>
        <taxon>Candidatus Collieribacteriota</taxon>
    </lineage>
</organism>
<dbReference type="Proteomes" id="UP000034069">
    <property type="component" value="Unassembled WGS sequence"/>
</dbReference>
<dbReference type="EMBL" id="LCHN01000031">
    <property type="protein sequence ID" value="KKT34683.1"/>
    <property type="molecule type" value="Genomic_DNA"/>
</dbReference>
<feature type="transmembrane region" description="Helical" evidence="1">
    <location>
        <begin position="46"/>
        <end position="67"/>
    </location>
</feature>
<name>A0A0G1GK02_9BACT</name>
<reference evidence="2 3" key="1">
    <citation type="journal article" date="2015" name="Nature">
        <title>rRNA introns, odd ribosomes, and small enigmatic genomes across a large radiation of phyla.</title>
        <authorList>
            <person name="Brown C.T."/>
            <person name="Hug L.A."/>
            <person name="Thomas B.C."/>
            <person name="Sharon I."/>
            <person name="Castelle C.J."/>
            <person name="Singh A."/>
            <person name="Wilkins M.J."/>
            <person name="Williams K.H."/>
            <person name="Banfield J.F."/>
        </authorList>
    </citation>
    <scope>NUCLEOTIDE SEQUENCE [LARGE SCALE GENOMIC DNA]</scope>
</reference>
<evidence type="ECO:0000313" key="2">
    <source>
        <dbReference type="EMBL" id="KKT34683.1"/>
    </source>
</evidence>
<proteinExistence type="predicted"/>
<evidence type="ECO:0000313" key="3">
    <source>
        <dbReference type="Proteomes" id="UP000034069"/>
    </source>
</evidence>
<keyword evidence="1" id="KW-1133">Transmembrane helix</keyword>